<evidence type="ECO:0000313" key="2">
    <source>
        <dbReference type="Proteomes" id="UP001162156"/>
    </source>
</evidence>
<name>A0AAV8WV90_9CUCU</name>
<keyword evidence="2" id="KW-1185">Reference proteome</keyword>
<dbReference type="AlphaFoldDB" id="A0AAV8WV90"/>
<reference evidence="1" key="1">
    <citation type="journal article" date="2023" name="Insect Mol. Biol.">
        <title>Genome sequencing provides insights into the evolution of gene families encoding plant cell wall-degrading enzymes in longhorned beetles.</title>
        <authorList>
            <person name="Shin N.R."/>
            <person name="Okamura Y."/>
            <person name="Kirsch R."/>
            <person name="Pauchet Y."/>
        </authorList>
    </citation>
    <scope>NUCLEOTIDE SEQUENCE</scope>
    <source>
        <strain evidence="1">RBIC_L_NR</strain>
    </source>
</reference>
<dbReference type="Proteomes" id="UP001162156">
    <property type="component" value="Unassembled WGS sequence"/>
</dbReference>
<organism evidence="1 2">
    <name type="scientific">Rhamnusium bicolor</name>
    <dbReference type="NCBI Taxonomy" id="1586634"/>
    <lineage>
        <taxon>Eukaryota</taxon>
        <taxon>Metazoa</taxon>
        <taxon>Ecdysozoa</taxon>
        <taxon>Arthropoda</taxon>
        <taxon>Hexapoda</taxon>
        <taxon>Insecta</taxon>
        <taxon>Pterygota</taxon>
        <taxon>Neoptera</taxon>
        <taxon>Endopterygota</taxon>
        <taxon>Coleoptera</taxon>
        <taxon>Polyphaga</taxon>
        <taxon>Cucujiformia</taxon>
        <taxon>Chrysomeloidea</taxon>
        <taxon>Cerambycidae</taxon>
        <taxon>Lepturinae</taxon>
        <taxon>Rhagiini</taxon>
        <taxon>Rhamnusium</taxon>
    </lineage>
</organism>
<evidence type="ECO:0000313" key="1">
    <source>
        <dbReference type="EMBL" id="KAJ8930463.1"/>
    </source>
</evidence>
<accession>A0AAV8WV90</accession>
<gene>
    <name evidence="1" type="ORF">NQ314_016731</name>
</gene>
<comment type="caution">
    <text evidence="1">The sequence shown here is derived from an EMBL/GenBank/DDBJ whole genome shotgun (WGS) entry which is preliminary data.</text>
</comment>
<protein>
    <submittedName>
        <fullName evidence="1">Uncharacterized protein</fullName>
    </submittedName>
</protein>
<dbReference type="EMBL" id="JANEYF010004663">
    <property type="protein sequence ID" value="KAJ8930463.1"/>
    <property type="molecule type" value="Genomic_DNA"/>
</dbReference>
<proteinExistence type="predicted"/>
<sequence>MSIISSSITCYVCTQPKGQNLPCETNVETVQQTQCTPGYSCIKYIYTSTYNIKHNIPLYLKISYAVYVM</sequence>